<accession>A0A9Q0F5G9</accession>
<dbReference type="InterPro" id="IPR025558">
    <property type="entry name" value="DUF4283"/>
</dbReference>
<dbReference type="PANTHER" id="PTHR31286:SF99">
    <property type="entry name" value="DUF4283 DOMAIN-CONTAINING PROTEIN"/>
    <property type="match status" value="1"/>
</dbReference>
<dbReference type="AlphaFoldDB" id="A0A9Q0F5G9"/>
<proteinExistence type="predicted"/>
<reference evidence="3" key="2">
    <citation type="journal article" date="2023" name="Plants (Basel)">
        <title>Annotation of the Turnera subulata (Passifloraceae) Draft Genome Reveals the S-Locus Evolved after the Divergence of Turneroideae from Passifloroideae in a Stepwise Manner.</title>
        <authorList>
            <person name="Henning P.M."/>
            <person name="Roalson E.H."/>
            <person name="Mir W."/>
            <person name="McCubbin A.G."/>
            <person name="Shore J.S."/>
        </authorList>
    </citation>
    <scope>NUCLEOTIDE SEQUENCE</scope>
    <source>
        <strain evidence="3">F60SS</strain>
    </source>
</reference>
<keyword evidence="4" id="KW-1185">Reference proteome</keyword>
<feature type="region of interest" description="Disordered" evidence="1">
    <location>
        <begin position="1"/>
        <end position="30"/>
    </location>
</feature>
<protein>
    <recommendedName>
        <fullName evidence="2">DUF4283 domain-containing protein</fullName>
    </recommendedName>
</protein>
<dbReference type="InterPro" id="IPR040256">
    <property type="entry name" value="At4g02000-like"/>
</dbReference>
<evidence type="ECO:0000313" key="4">
    <source>
        <dbReference type="Proteomes" id="UP001141552"/>
    </source>
</evidence>
<dbReference type="EMBL" id="JAKUCV010006964">
    <property type="protein sequence ID" value="KAJ4825244.1"/>
    <property type="molecule type" value="Genomic_DNA"/>
</dbReference>
<name>A0A9Q0F5G9_9ROSI</name>
<reference evidence="3" key="1">
    <citation type="submission" date="2022-02" db="EMBL/GenBank/DDBJ databases">
        <authorList>
            <person name="Henning P.M."/>
            <person name="McCubbin A.G."/>
            <person name="Shore J.S."/>
        </authorList>
    </citation>
    <scope>NUCLEOTIDE SEQUENCE</scope>
    <source>
        <strain evidence="3">F60SS</strain>
        <tissue evidence="3">Leaves</tissue>
    </source>
</reference>
<dbReference type="OrthoDB" id="995141at2759"/>
<evidence type="ECO:0000313" key="3">
    <source>
        <dbReference type="EMBL" id="KAJ4825244.1"/>
    </source>
</evidence>
<feature type="domain" description="DUF4283" evidence="2">
    <location>
        <begin position="68"/>
        <end position="139"/>
    </location>
</feature>
<evidence type="ECO:0000256" key="1">
    <source>
        <dbReference type="SAM" id="MobiDB-lite"/>
    </source>
</evidence>
<dbReference type="Proteomes" id="UP001141552">
    <property type="component" value="Unassembled WGS sequence"/>
</dbReference>
<comment type="caution">
    <text evidence="3">The sequence shown here is derived from an EMBL/GenBank/DDBJ whole genome shotgun (WGS) entry which is preliminary data.</text>
</comment>
<sequence>MTEGQPSDGGLRPPATAPTIGADTSVEPPRSFRDTLTQGSVWNEPTIDTNFAIEDGDVIVIASLQGPIGRSIGYRALSSRLSRVWQLRSGVKVIDLEHNYYMVKFYSYEDYIRVLTGGPWMILGQYLSVETWRPNFNPSTHKVSSVVA</sequence>
<gene>
    <name evidence="3" type="ORF">Tsubulata_029949</name>
</gene>
<dbReference type="PANTHER" id="PTHR31286">
    <property type="entry name" value="GLYCINE-RICH CELL WALL STRUCTURAL PROTEIN 1.8-LIKE"/>
    <property type="match status" value="1"/>
</dbReference>
<dbReference type="Pfam" id="PF14111">
    <property type="entry name" value="DUF4283"/>
    <property type="match status" value="1"/>
</dbReference>
<evidence type="ECO:0000259" key="2">
    <source>
        <dbReference type="Pfam" id="PF14111"/>
    </source>
</evidence>
<organism evidence="3 4">
    <name type="scientific">Turnera subulata</name>
    <dbReference type="NCBI Taxonomy" id="218843"/>
    <lineage>
        <taxon>Eukaryota</taxon>
        <taxon>Viridiplantae</taxon>
        <taxon>Streptophyta</taxon>
        <taxon>Embryophyta</taxon>
        <taxon>Tracheophyta</taxon>
        <taxon>Spermatophyta</taxon>
        <taxon>Magnoliopsida</taxon>
        <taxon>eudicotyledons</taxon>
        <taxon>Gunneridae</taxon>
        <taxon>Pentapetalae</taxon>
        <taxon>rosids</taxon>
        <taxon>fabids</taxon>
        <taxon>Malpighiales</taxon>
        <taxon>Passifloraceae</taxon>
        <taxon>Turnera</taxon>
    </lineage>
</organism>